<evidence type="ECO:0000313" key="5">
    <source>
        <dbReference type="Proteomes" id="UP001596353"/>
    </source>
</evidence>
<reference evidence="5" key="1">
    <citation type="journal article" date="2019" name="Int. J. Syst. Evol. Microbiol.">
        <title>The Global Catalogue of Microorganisms (GCM) 10K type strain sequencing project: providing services to taxonomists for standard genome sequencing and annotation.</title>
        <authorList>
            <consortium name="The Broad Institute Genomics Platform"/>
            <consortium name="The Broad Institute Genome Sequencing Center for Infectious Disease"/>
            <person name="Wu L."/>
            <person name="Ma J."/>
        </authorList>
    </citation>
    <scope>NUCLEOTIDE SEQUENCE [LARGE SCALE GENOMIC DNA]</scope>
    <source>
        <strain evidence="5">CCUG 66188</strain>
    </source>
</reference>
<evidence type="ECO:0000259" key="3">
    <source>
        <dbReference type="SMART" id="SM00903"/>
    </source>
</evidence>
<dbReference type="InterPro" id="IPR002563">
    <property type="entry name" value="Flavin_Rdtase-like_dom"/>
</dbReference>
<dbReference type="Pfam" id="PF01613">
    <property type="entry name" value="Flavin_Reduct"/>
    <property type="match status" value="1"/>
</dbReference>
<sequence length="164" mass="17522">MTQNAALLEDAYKHAMRRVVSPVAVVTFPTAGRPGGLTCTAICSATTQPPTLITCVNRKIPASASMIEAGTFTVNFLKDDQSDIARRFSQVENSEDPFSVGHWSVNAAGAPVLLGAASTFDCMVERIEEVGGHYVFFGAVAAVQSCDGTGLLYRDGFFRRLAIE</sequence>
<proteinExistence type="inferred from homology"/>
<dbReference type="EC" id="1.-.-.-" evidence="4"/>
<comment type="similarity">
    <text evidence="1">Belongs to the non-flavoprotein flavin reductase family.</text>
</comment>
<name>A0ABW2B5Y9_9RHOB</name>
<accession>A0ABW2B5Y9</accession>
<evidence type="ECO:0000256" key="2">
    <source>
        <dbReference type="ARBA" id="ARBA00023002"/>
    </source>
</evidence>
<dbReference type="SMART" id="SM00903">
    <property type="entry name" value="Flavin_Reduct"/>
    <property type="match status" value="1"/>
</dbReference>
<evidence type="ECO:0000256" key="1">
    <source>
        <dbReference type="ARBA" id="ARBA00008898"/>
    </source>
</evidence>
<dbReference type="Proteomes" id="UP001596353">
    <property type="component" value="Unassembled WGS sequence"/>
</dbReference>
<dbReference type="Gene3D" id="2.30.110.10">
    <property type="entry name" value="Electron Transport, Fmn-binding Protein, Chain A"/>
    <property type="match status" value="1"/>
</dbReference>
<evidence type="ECO:0000313" key="4">
    <source>
        <dbReference type="EMBL" id="MFC6760953.1"/>
    </source>
</evidence>
<feature type="domain" description="Flavin reductase like" evidence="3">
    <location>
        <begin position="16"/>
        <end position="160"/>
    </location>
</feature>
<keyword evidence="5" id="KW-1185">Reference proteome</keyword>
<keyword evidence="2 4" id="KW-0560">Oxidoreductase</keyword>
<dbReference type="InterPro" id="IPR012349">
    <property type="entry name" value="Split_barrel_FMN-bd"/>
</dbReference>
<dbReference type="InterPro" id="IPR050268">
    <property type="entry name" value="NADH-dep_flavin_reductase"/>
</dbReference>
<organism evidence="4 5">
    <name type="scientific">Sulfitobacter porphyrae</name>
    <dbReference type="NCBI Taxonomy" id="1246864"/>
    <lineage>
        <taxon>Bacteria</taxon>
        <taxon>Pseudomonadati</taxon>
        <taxon>Pseudomonadota</taxon>
        <taxon>Alphaproteobacteria</taxon>
        <taxon>Rhodobacterales</taxon>
        <taxon>Roseobacteraceae</taxon>
        <taxon>Sulfitobacter</taxon>
    </lineage>
</organism>
<protein>
    <submittedName>
        <fullName evidence="4">Flavin reductase family protein</fullName>
        <ecNumber evidence="4">1.-.-.-</ecNumber>
    </submittedName>
</protein>
<dbReference type="GO" id="GO:0016491">
    <property type="term" value="F:oxidoreductase activity"/>
    <property type="evidence" value="ECO:0007669"/>
    <property type="project" value="UniProtKB-KW"/>
</dbReference>
<comment type="caution">
    <text evidence="4">The sequence shown here is derived from an EMBL/GenBank/DDBJ whole genome shotgun (WGS) entry which is preliminary data.</text>
</comment>
<dbReference type="EMBL" id="JBHSWG010000001">
    <property type="protein sequence ID" value="MFC6760953.1"/>
    <property type="molecule type" value="Genomic_DNA"/>
</dbReference>
<dbReference type="SUPFAM" id="SSF50475">
    <property type="entry name" value="FMN-binding split barrel"/>
    <property type="match status" value="1"/>
</dbReference>
<dbReference type="PANTHER" id="PTHR30466:SF11">
    <property type="entry name" value="FLAVIN-DEPENDENT MONOOXYGENASE, REDUCTASE SUBUNIT HSAB"/>
    <property type="match status" value="1"/>
</dbReference>
<dbReference type="PANTHER" id="PTHR30466">
    <property type="entry name" value="FLAVIN REDUCTASE"/>
    <property type="match status" value="1"/>
</dbReference>
<gene>
    <name evidence="4" type="ORF">ACFQFQ_18025</name>
</gene>